<sequence length="122" mass="14322">MQKIFILIFVAGLVLYIASAIHVKIDENRRFKKAKKFNDDKIIDRYMEENRKFSKNCKPSQYVFVICEIIGGIGYFLIMGYNGLIMQPTISSKLYLIFMIIVLLLLFAILILEQLYIIKEIF</sequence>
<organism evidence="2 3">
    <name type="scientific">Anaerostipes hadrus</name>
    <dbReference type="NCBI Taxonomy" id="649756"/>
    <lineage>
        <taxon>Bacteria</taxon>
        <taxon>Bacillati</taxon>
        <taxon>Bacillota</taxon>
        <taxon>Clostridia</taxon>
        <taxon>Lachnospirales</taxon>
        <taxon>Lachnospiraceae</taxon>
        <taxon>Anaerostipes</taxon>
    </lineage>
</organism>
<evidence type="ECO:0000256" key="1">
    <source>
        <dbReference type="SAM" id="Phobius"/>
    </source>
</evidence>
<dbReference type="AlphaFoldDB" id="A0A174TC53"/>
<evidence type="ECO:0000313" key="3">
    <source>
        <dbReference type="Proteomes" id="UP000095564"/>
    </source>
</evidence>
<feature type="transmembrane region" description="Helical" evidence="1">
    <location>
        <begin position="94"/>
        <end position="118"/>
    </location>
</feature>
<feature type="transmembrane region" description="Helical" evidence="1">
    <location>
        <begin position="62"/>
        <end position="82"/>
    </location>
</feature>
<dbReference type="EMBL" id="CZAU01000039">
    <property type="protein sequence ID" value="CUQ06666.1"/>
    <property type="molecule type" value="Genomic_DNA"/>
</dbReference>
<keyword evidence="1" id="KW-0812">Transmembrane</keyword>
<evidence type="ECO:0000313" key="2">
    <source>
        <dbReference type="EMBL" id="CUQ06666.1"/>
    </source>
</evidence>
<keyword evidence="1" id="KW-0472">Membrane</keyword>
<gene>
    <name evidence="2" type="ORF">ERS852520_02951</name>
</gene>
<protein>
    <submittedName>
        <fullName evidence="2">Uncharacterized protein</fullName>
    </submittedName>
</protein>
<name>A0A174TC53_ANAHA</name>
<proteinExistence type="predicted"/>
<accession>A0A174TC53</accession>
<keyword evidence="1" id="KW-1133">Transmembrane helix</keyword>
<reference evidence="2 3" key="1">
    <citation type="submission" date="2015-09" db="EMBL/GenBank/DDBJ databases">
        <authorList>
            <consortium name="Pathogen Informatics"/>
        </authorList>
    </citation>
    <scope>NUCLEOTIDE SEQUENCE [LARGE SCALE GENOMIC DNA]</scope>
    <source>
        <strain evidence="2 3">2789STDY5834908</strain>
    </source>
</reference>
<dbReference type="RefSeq" id="WP_055161776.1">
    <property type="nucleotide sequence ID" value="NZ_CZAU01000039.1"/>
</dbReference>
<dbReference type="Proteomes" id="UP000095564">
    <property type="component" value="Unassembled WGS sequence"/>
</dbReference>